<dbReference type="EMBL" id="AP021927">
    <property type="protein sequence ID" value="BBQ29347.1"/>
    <property type="molecule type" value="Genomic_DNA"/>
</dbReference>
<dbReference type="Proteomes" id="UP000886939">
    <property type="component" value="Unassembled WGS sequence"/>
</dbReference>
<dbReference type="InterPro" id="IPR015354">
    <property type="entry name" value="DNA_partition_ParG"/>
</dbReference>
<name>A0A6S5A493_AERCA</name>
<sequence>MSMLKAGRPSSEKRAMTMGDIAGSEKMKRVNFDLPEALHTKLKMHAAAQGKSIKDIMTDFVEALP</sequence>
<evidence type="ECO:0008006" key="5">
    <source>
        <dbReference type="Google" id="ProtNLM"/>
    </source>
</evidence>
<organism evidence="2 4">
    <name type="scientific">Aeromonas caviae</name>
    <name type="common">Aeromonas punctata</name>
    <dbReference type="NCBI Taxonomy" id="648"/>
    <lineage>
        <taxon>Bacteria</taxon>
        <taxon>Pseudomonadati</taxon>
        <taxon>Pseudomonadota</taxon>
        <taxon>Gammaproteobacteria</taxon>
        <taxon>Aeromonadales</taxon>
        <taxon>Aeromonadaceae</taxon>
        <taxon>Aeromonas</taxon>
    </lineage>
</organism>
<evidence type="ECO:0000256" key="1">
    <source>
        <dbReference type="SAM" id="MobiDB-lite"/>
    </source>
</evidence>
<accession>A0A6S5A493</accession>
<evidence type="ECO:0000313" key="2">
    <source>
        <dbReference type="EMBL" id="BBQ29347.1"/>
    </source>
</evidence>
<dbReference type="Pfam" id="PF09274">
    <property type="entry name" value="ParG"/>
    <property type="match status" value="1"/>
</dbReference>
<reference evidence="3" key="2">
    <citation type="submission" date="2021-07" db="EMBL/GenBank/DDBJ databases">
        <title>Draft genome sequence of carbapenem-resistant Aeromonas spp. in Japan.</title>
        <authorList>
            <person name="Maehana S."/>
            <person name="Suzuki M."/>
            <person name="Kitasato H."/>
        </authorList>
    </citation>
    <scope>NUCLEOTIDE SEQUENCE</scope>
    <source>
        <strain evidence="3">KAM343</strain>
    </source>
</reference>
<evidence type="ECO:0000313" key="4">
    <source>
        <dbReference type="Proteomes" id="UP000515756"/>
    </source>
</evidence>
<reference evidence="2 4" key="1">
    <citation type="submission" date="2019-12" db="EMBL/GenBank/DDBJ databases">
        <title>complete genome sequences of Aeromonas caviae str. WP2-W18-ESBL-01 isolated from wastewater treatment plant effluent.</title>
        <authorList>
            <person name="Sekizuka T."/>
            <person name="Itokawa K."/>
            <person name="Yatsu K."/>
            <person name="Inamine Y."/>
            <person name="Kuroda M."/>
        </authorList>
    </citation>
    <scope>NUCLEOTIDE SEQUENCE [LARGE SCALE GENOMIC DNA]</scope>
    <source>
        <strain evidence="2 4">WP2-W18-ESBL-01</strain>
    </source>
</reference>
<evidence type="ECO:0000313" key="3">
    <source>
        <dbReference type="EMBL" id="GJA43378.1"/>
    </source>
</evidence>
<dbReference type="Proteomes" id="UP000515756">
    <property type="component" value="Chromosome"/>
</dbReference>
<dbReference type="InterPro" id="IPR013321">
    <property type="entry name" value="Arc_rbn_hlx_hlx"/>
</dbReference>
<dbReference type="GO" id="GO:0006355">
    <property type="term" value="P:regulation of DNA-templated transcription"/>
    <property type="evidence" value="ECO:0007669"/>
    <property type="project" value="InterPro"/>
</dbReference>
<proteinExistence type="predicted"/>
<dbReference type="RefSeq" id="WP_161508007.1">
    <property type="nucleotide sequence ID" value="NZ_AP021927.1"/>
</dbReference>
<dbReference type="SUPFAM" id="SSF47598">
    <property type="entry name" value="Ribbon-helix-helix"/>
    <property type="match status" value="1"/>
</dbReference>
<feature type="region of interest" description="Disordered" evidence="1">
    <location>
        <begin position="1"/>
        <end position="22"/>
    </location>
</feature>
<dbReference type="InterPro" id="IPR010985">
    <property type="entry name" value="Ribbon_hlx_hlx"/>
</dbReference>
<dbReference type="Gene3D" id="1.10.1220.10">
    <property type="entry name" value="Met repressor-like"/>
    <property type="match status" value="1"/>
</dbReference>
<protein>
    <recommendedName>
        <fullName evidence="5">Chromosome partitioning protein ParB</fullName>
    </recommendedName>
</protein>
<dbReference type="AlphaFoldDB" id="A0A6S5A493"/>
<dbReference type="EMBL" id="BPNI01000161">
    <property type="protein sequence ID" value="GJA43378.1"/>
    <property type="molecule type" value="Genomic_DNA"/>
</dbReference>
<gene>
    <name evidence="3" type="ORF">KAM343_41740</name>
    <name evidence="2" type="ORF">WP2W18E01_09290</name>
</gene>